<name>A0A811VGB5_CERCA</name>
<proteinExistence type="predicted"/>
<protein>
    <submittedName>
        <fullName evidence="2">(Mediterranean fruit fly) hypothetical protein</fullName>
    </submittedName>
</protein>
<evidence type="ECO:0000256" key="1">
    <source>
        <dbReference type="SAM" id="MobiDB-lite"/>
    </source>
</evidence>
<sequence length="63" mass="7210">AQRISDFSVQEKEELKGRDSRRHMKTQPSPAVIHPVIITAERSGEKALHSDNDRQTDRLSKLD</sequence>
<feature type="compositionally biased region" description="Basic and acidic residues" evidence="1">
    <location>
        <begin position="9"/>
        <end position="18"/>
    </location>
</feature>
<accession>A0A811VGB5</accession>
<keyword evidence="3" id="KW-1185">Reference proteome</keyword>
<evidence type="ECO:0000313" key="2">
    <source>
        <dbReference type="EMBL" id="CAD7014340.1"/>
    </source>
</evidence>
<dbReference type="EMBL" id="CAJHJT010000056">
    <property type="protein sequence ID" value="CAD7014340.1"/>
    <property type="molecule type" value="Genomic_DNA"/>
</dbReference>
<feature type="region of interest" description="Disordered" evidence="1">
    <location>
        <begin position="1"/>
        <end position="63"/>
    </location>
</feature>
<reference evidence="2" key="1">
    <citation type="submission" date="2020-11" db="EMBL/GenBank/DDBJ databases">
        <authorList>
            <person name="Whitehead M."/>
        </authorList>
    </citation>
    <scope>NUCLEOTIDE SEQUENCE</scope>
    <source>
        <strain evidence="2">EGII</strain>
    </source>
</reference>
<evidence type="ECO:0000313" key="3">
    <source>
        <dbReference type="Proteomes" id="UP000606786"/>
    </source>
</evidence>
<gene>
    <name evidence="2" type="ORF">CCAP1982_LOCUS22337</name>
</gene>
<dbReference type="Proteomes" id="UP000606786">
    <property type="component" value="Unassembled WGS sequence"/>
</dbReference>
<comment type="caution">
    <text evidence="2">The sequence shown here is derived from an EMBL/GenBank/DDBJ whole genome shotgun (WGS) entry which is preliminary data.</text>
</comment>
<feature type="non-terminal residue" evidence="2">
    <location>
        <position position="1"/>
    </location>
</feature>
<dbReference type="AlphaFoldDB" id="A0A811VGB5"/>
<feature type="compositionally biased region" description="Basic and acidic residues" evidence="1">
    <location>
        <begin position="42"/>
        <end position="63"/>
    </location>
</feature>
<organism evidence="2 3">
    <name type="scientific">Ceratitis capitata</name>
    <name type="common">Mediterranean fruit fly</name>
    <name type="synonym">Tephritis capitata</name>
    <dbReference type="NCBI Taxonomy" id="7213"/>
    <lineage>
        <taxon>Eukaryota</taxon>
        <taxon>Metazoa</taxon>
        <taxon>Ecdysozoa</taxon>
        <taxon>Arthropoda</taxon>
        <taxon>Hexapoda</taxon>
        <taxon>Insecta</taxon>
        <taxon>Pterygota</taxon>
        <taxon>Neoptera</taxon>
        <taxon>Endopterygota</taxon>
        <taxon>Diptera</taxon>
        <taxon>Brachycera</taxon>
        <taxon>Muscomorpha</taxon>
        <taxon>Tephritoidea</taxon>
        <taxon>Tephritidae</taxon>
        <taxon>Ceratitis</taxon>
        <taxon>Ceratitis</taxon>
    </lineage>
</organism>